<keyword evidence="2" id="KW-0378">Hydrolase</keyword>
<dbReference type="InterPro" id="IPR007502">
    <property type="entry name" value="Helicase-assoc_dom"/>
</dbReference>
<accession>A0A4R3Q572</accession>
<dbReference type="RefSeq" id="WP_132561928.1">
    <property type="nucleotide sequence ID" value="NZ_SMBH01000005.1"/>
</dbReference>
<feature type="compositionally biased region" description="Basic and acidic residues" evidence="5">
    <location>
        <begin position="795"/>
        <end position="806"/>
    </location>
</feature>
<dbReference type="GO" id="GO:0005524">
    <property type="term" value="F:ATP binding"/>
    <property type="evidence" value="ECO:0007669"/>
    <property type="project" value="UniProtKB-KW"/>
</dbReference>
<dbReference type="InterPro" id="IPR001650">
    <property type="entry name" value="Helicase_C-like"/>
</dbReference>
<feature type="domain" description="Helicase ATP-binding" evidence="6">
    <location>
        <begin position="17"/>
        <end position="181"/>
    </location>
</feature>
<dbReference type="InterPro" id="IPR011545">
    <property type="entry name" value="DEAD/DEAH_box_helicase_dom"/>
</dbReference>
<dbReference type="GO" id="GO:0016787">
    <property type="term" value="F:hydrolase activity"/>
    <property type="evidence" value="ECO:0007669"/>
    <property type="project" value="UniProtKB-KW"/>
</dbReference>
<keyword evidence="4" id="KW-0067">ATP-binding</keyword>
<dbReference type="NCBIfam" id="TIGR01970">
    <property type="entry name" value="DEAH_box_HrpB"/>
    <property type="match status" value="1"/>
</dbReference>
<dbReference type="GO" id="GO:0004386">
    <property type="term" value="F:helicase activity"/>
    <property type="evidence" value="ECO:0007669"/>
    <property type="project" value="UniProtKB-KW"/>
</dbReference>
<dbReference type="InterPro" id="IPR049614">
    <property type="entry name" value="HrpB_DEXH"/>
</dbReference>
<dbReference type="InterPro" id="IPR010225">
    <property type="entry name" value="HrpB"/>
</dbReference>
<dbReference type="SUPFAM" id="SSF52540">
    <property type="entry name" value="P-loop containing nucleoside triphosphate hydrolases"/>
    <property type="match status" value="1"/>
</dbReference>
<evidence type="ECO:0000256" key="5">
    <source>
        <dbReference type="SAM" id="MobiDB-lite"/>
    </source>
</evidence>
<dbReference type="AlphaFoldDB" id="A0A4R3Q572"/>
<evidence type="ECO:0000256" key="1">
    <source>
        <dbReference type="ARBA" id="ARBA00022741"/>
    </source>
</evidence>
<keyword evidence="3 8" id="KW-0347">Helicase</keyword>
<dbReference type="SMART" id="SM00487">
    <property type="entry name" value="DEXDc"/>
    <property type="match status" value="1"/>
</dbReference>
<dbReference type="SMART" id="SM00847">
    <property type="entry name" value="HA2"/>
    <property type="match status" value="1"/>
</dbReference>
<dbReference type="EMBL" id="SMBH01000005">
    <property type="protein sequence ID" value="TCU16251.1"/>
    <property type="molecule type" value="Genomic_DNA"/>
</dbReference>
<dbReference type="InterPro" id="IPR027417">
    <property type="entry name" value="P-loop_NTPase"/>
</dbReference>
<dbReference type="PROSITE" id="PS51192">
    <property type="entry name" value="HELICASE_ATP_BIND_1"/>
    <property type="match status" value="1"/>
</dbReference>
<dbReference type="Proteomes" id="UP000294576">
    <property type="component" value="Unassembled WGS sequence"/>
</dbReference>
<dbReference type="PIRSF" id="PIRSF005496">
    <property type="entry name" value="ATP_hel_hrpB"/>
    <property type="match status" value="1"/>
</dbReference>
<reference evidence="8 9" key="1">
    <citation type="submission" date="2019-03" db="EMBL/GenBank/DDBJ databases">
        <title>Genomic Encyclopedia of Type Strains, Phase IV (KMG-V): Genome sequencing to study the core and pangenomes of soil and plant-associated prokaryotes.</title>
        <authorList>
            <person name="Whitman W."/>
        </authorList>
    </citation>
    <scope>NUCLEOTIDE SEQUENCE [LARGE SCALE GENOMIC DNA]</scope>
    <source>
        <strain evidence="8 9">Hc14</strain>
    </source>
</reference>
<dbReference type="PANTHER" id="PTHR43519">
    <property type="entry name" value="ATP-DEPENDENT RNA HELICASE HRPB"/>
    <property type="match status" value="1"/>
</dbReference>
<comment type="caution">
    <text evidence="8">The sequence shown here is derived from an EMBL/GenBank/DDBJ whole genome shotgun (WGS) entry which is preliminary data.</text>
</comment>
<feature type="domain" description="Helicase C-terminal" evidence="7">
    <location>
        <begin position="203"/>
        <end position="372"/>
    </location>
</feature>
<dbReference type="PROSITE" id="PS51194">
    <property type="entry name" value="HELICASE_CTER"/>
    <property type="match status" value="1"/>
</dbReference>
<name>A0A4R3Q572_RHISU</name>
<dbReference type="InterPro" id="IPR014001">
    <property type="entry name" value="Helicase_ATP-bd"/>
</dbReference>
<evidence type="ECO:0000313" key="9">
    <source>
        <dbReference type="Proteomes" id="UP000294576"/>
    </source>
</evidence>
<proteinExistence type="predicted"/>
<dbReference type="SMART" id="SM00490">
    <property type="entry name" value="HELICc"/>
    <property type="match status" value="1"/>
</dbReference>
<dbReference type="InterPro" id="IPR013689">
    <property type="entry name" value="RNA_helicase_ATP-dep_HrpB_C"/>
</dbReference>
<dbReference type="Gene3D" id="3.40.50.300">
    <property type="entry name" value="P-loop containing nucleotide triphosphate hydrolases"/>
    <property type="match status" value="2"/>
</dbReference>
<organism evidence="8 9">
    <name type="scientific">Rhizobium sullae</name>
    <name type="common">Rhizobium hedysari</name>
    <dbReference type="NCBI Taxonomy" id="50338"/>
    <lineage>
        <taxon>Bacteria</taxon>
        <taxon>Pseudomonadati</taxon>
        <taxon>Pseudomonadota</taxon>
        <taxon>Alphaproteobacteria</taxon>
        <taxon>Hyphomicrobiales</taxon>
        <taxon>Rhizobiaceae</taxon>
        <taxon>Rhizobium/Agrobacterium group</taxon>
        <taxon>Rhizobium</taxon>
    </lineage>
</organism>
<keyword evidence="1" id="KW-0547">Nucleotide-binding</keyword>
<dbReference type="Pfam" id="PF00271">
    <property type="entry name" value="Helicase_C"/>
    <property type="match status" value="1"/>
</dbReference>
<sequence length="818" mass="89069">MPVLPELPVSHILPEIGAALAESGRAVLSAPPGAGKTTLVPLHLLNQPWRNDGRIILLEPRRLAARAAASRMAFLLGEQVGETVGYRMRLDNRISGKTRIEVVTEGVFARMILDDPELSGVSAVIFDEFHERSLDADFGLALALDVQSALRNDLRLLVMSATLDVERVAVLLGHPPVIESMGRSFPIDIRYRDRPGGERIEDAVTRAIIEAHADETGSILAFLPGQAEITRTAERLEGRFGPDTLIAPLYGNLGQREQDAAIRPPAEGMRKIVLATSIAETSITIDGVRIVIDSGLQRLPVFEASTGITRLETARVSQASADQRAGRAGRTEPGIAVRLWHPGQTAALATFTPPQILSSDLSGLVLDLAHWGVQDPASLAFVDQPPETTLKEARALLQELGALDGDRTLTARGRTMRELALPPRLAAMVVSAAESGHAKEAAMLAVLLTEQGLGGTSIDIEDRLRRFKTEKGERANASRRLAERLARGLDKVSSSTPPLAGQLLLHAFPDRIALQRGGRGRYVMVNGRGAELPETERLAGRQMLVIADLTGRAAQARILAAAEISRSDVEAELPGLIKTGEQTYFDLQTRRIRARRATRLGAIVFDETPLPRPTGEAVAAALADGVRQLGLDALPFSKEAIQLRERIGFLHRTIGAPWPDVSDAALLERLDDWFTPYQSDARGLSDIPAGSLTSGLMALVPHELQRDLSRLAPTHFEAPTGQRHPIRYEGEEPLLTIRVQELFGLKQHPAIGGGRLPLLLELTSPAHRPIQTTRDLPGFWAGSWKDVRADMRGRYPRHPWPERPEEALPTTRVKPRGT</sequence>
<protein>
    <submittedName>
        <fullName evidence="8">ATP-dependent helicase HrpB</fullName>
    </submittedName>
</protein>
<evidence type="ECO:0000259" key="6">
    <source>
        <dbReference type="PROSITE" id="PS51192"/>
    </source>
</evidence>
<dbReference type="GO" id="GO:0003676">
    <property type="term" value="F:nucleic acid binding"/>
    <property type="evidence" value="ECO:0007669"/>
    <property type="project" value="InterPro"/>
</dbReference>
<dbReference type="Gene3D" id="1.20.120.1080">
    <property type="match status" value="1"/>
</dbReference>
<dbReference type="PANTHER" id="PTHR43519:SF1">
    <property type="entry name" value="ATP-DEPENDENT RNA HELICASE HRPB"/>
    <property type="match status" value="1"/>
</dbReference>
<dbReference type="CDD" id="cd17990">
    <property type="entry name" value="DEXHc_HrpB"/>
    <property type="match status" value="1"/>
</dbReference>
<evidence type="ECO:0000259" key="7">
    <source>
        <dbReference type="PROSITE" id="PS51194"/>
    </source>
</evidence>
<dbReference type="Pfam" id="PF00270">
    <property type="entry name" value="DEAD"/>
    <property type="match status" value="1"/>
</dbReference>
<gene>
    <name evidence="8" type="ORF">EV132_1052</name>
</gene>
<evidence type="ECO:0000256" key="3">
    <source>
        <dbReference type="ARBA" id="ARBA00022806"/>
    </source>
</evidence>
<dbReference type="CDD" id="cd18791">
    <property type="entry name" value="SF2_C_RHA"/>
    <property type="match status" value="1"/>
</dbReference>
<dbReference type="Pfam" id="PF08482">
    <property type="entry name" value="HrpB_C"/>
    <property type="match status" value="1"/>
</dbReference>
<evidence type="ECO:0000313" key="8">
    <source>
        <dbReference type="EMBL" id="TCU16251.1"/>
    </source>
</evidence>
<evidence type="ECO:0000256" key="4">
    <source>
        <dbReference type="ARBA" id="ARBA00022840"/>
    </source>
</evidence>
<dbReference type="FunFam" id="3.40.50.300:FF:002125">
    <property type="entry name" value="ATP-dependent helicase HrpB"/>
    <property type="match status" value="1"/>
</dbReference>
<feature type="region of interest" description="Disordered" evidence="5">
    <location>
        <begin position="795"/>
        <end position="818"/>
    </location>
</feature>
<evidence type="ECO:0000256" key="2">
    <source>
        <dbReference type="ARBA" id="ARBA00022801"/>
    </source>
</evidence>